<comment type="caution">
    <text evidence="1">The sequence shown here is derived from an EMBL/GenBank/DDBJ whole genome shotgun (WGS) entry which is preliminary data.</text>
</comment>
<reference evidence="1" key="2">
    <citation type="journal article" date="2022" name="New Phytol.">
        <title>Evolutionary transition to the ectomycorrhizal habit in the genomes of a hyperdiverse lineage of mushroom-forming fungi.</title>
        <authorList>
            <person name="Looney B."/>
            <person name="Miyauchi S."/>
            <person name="Morin E."/>
            <person name="Drula E."/>
            <person name="Courty P.E."/>
            <person name="Kohler A."/>
            <person name="Kuo A."/>
            <person name="LaButti K."/>
            <person name="Pangilinan J."/>
            <person name="Lipzen A."/>
            <person name="Riley R."/>
            <person name="Andreopoulos W."/>
            <person name="He G."/>
            <person name="Johnson J."/>
            <person name="Nolan M."/>
            <person name="Tritt A."/>
            <person name="Barry K.W."/>
            <person name="Grigoriev I.V."/>
            <person name="Nagy L.G."/>
            <person name="Hibbett D."/>
            <person name="Henrissat B."/>
            <person name="Matheny P.B."/>
            <person name="Labbe J."/>
            <person name="Martin F.M."/>
        </authorList>
    </citation>
    <scope>NUCLEOTIDE SEQUENCE</scope>
    <source>
        <strain evidence="1">HHB10654</strain>
    </source>
</reference>
<keyword evidence="2" id="KW-1185">Reference proteome</keyword>
<organism evidence="1 2">
    <name type="scientific">Artomyces pyxidatus</name>
    <dbReference type="NCBI Taxonomy" id="48021"/>
    <lineage>
        <taxon>Eukaryota</taxon>
        <taxon>Fungi</taxon>
        <taxon>Dikarya</taxon>
        <taxon>Basidiomycota</taxon>
        <taxon>Agaricomycotina</taxon>
        <taxon>Agaricomycetes</taxon>
        <taxon>Russulales</taxon>
        <taxon>Auriscalpiaceae</taxon>
        <taxon>Artomyces</taxon>
    </lineage>
</organism>
<dbReference type="EMBL" id="MU277340">
    <property type="protein sequence ID" value="KAI0054832.1"/>
    <property type="molecule type" value="Genomic_DNA"/>
</dbReference>
<proteinExistence type="predicted"/>
<protein>
    <submittedName>
        <fullName evidence="1">Uncharacterized protein</fullName>
    </submittedName>
</protein>
<dbReference type="Proteomes" id="UP000814140">
    <property type="component" value="Unassembled WGS sequence"/>
</dbReference>
<gene>
    <name evidence="1" type="ORF">BV25DRAFT_1843379</name>
</gene>
<accession>A0ACB8SEZ5</accession>
<evidence type="ECO:0000313" key="2">
    <source>
        <dbReference type="Proteomes" id="UP000814140"/>
    </source>
</evidence>
<reference evidence="1" key="1">
    <citation type="submission" date="2021-03" db="EMBL/GenBank/DDBJ databases">
        <authorList>
            <consortium name="DOE Joint Genome Institute"/>
            <person name="Ahrendt S."/>
            <person name="Looney B.P."/>
            <person name="Miyauchi S."/>
            <person name="Morin E."/>
            <person name="Drula E."/>
            <person name="Courty P.E."/>
            <person name="Chicoki N."/>
            <person name="Fauchery L."/>
            <person name="Kohler A."/>
            <person name="Kuo A."/>
            <person name="Labutti K."/>
            <person name="Pangilinan J."/>
            <person name="Lipzen A."/>
            <person name="Riley R."/>
            <person name="Andreopoulos W."/>
            <person name="He G."/>
            <person name="Johnson J."/>
            <person name="Barry K.W."/>
            <person name="Grigoriev I.V."/>
            <person name="Nagy L."/>
            <person name="Hibbett D."/>
            <person name="Henrissat B."/>
            <person name="Matheny P.B."/>
            <person name="Labbe J."/>
            <person name="Martin F."/>
        </authorList>
    </citation>
    <scope>NUCLEOTIDE SEQUENCE</scope>
    <source>
        <strain evidence="1">HHB10654</strain>
    </source>
</reference>
<name>A0ACB8SEZ5_9AGAM</name>
<evidence type="ECO:0000313" key="1">
    <source>
        <dbReference type="EMBL" id="KAI0054832.1"/>
    </source>
</evidence>
<sequence>MSTESTRNMDLREKYIWYSVHSEQSRAQIDPNGVPSDDAEALYNRTREEFESNPKYPNSKFPTEEKGKAEFWHKCESVCKAHATSADEHLLHWFTAALAMQFIDRELGDERGVLADAHKEVWRILHPNAEVKPYVPPADAFKGVHLLDWVGLSFTHPASNVRYLVEDAGTSALEGSYFELMTEDGQRTRVPSEQFEKMVEGISIPDEEDY</sequence>